<keyword evidence="2" id="KW-1185">Reference proteome</keyword>
<dbReference type="Gramene" id="AET5Gv20449800.7">
    <property type="protein sequence ID" value="AET5Gv20449800.7"/>
    <property type="gene ID" value="AET5Gv20449800"/>
</dbReference>
<reference evidence="2" key="1">
    <citation type="journal article" date="2014" name="Science">
        <title>Ancient hybridizations among the ancestral genomes of bread wheat.</title>
        <authorList>
            <consortium name="International Wheat Genome Sequencing Consortium,"/>
            <person name="Marcussen T."/>
            <person name="Sandve S.R."/>
            <person name="Heier L."/>
            <person name="Spannagl M."/>
            <person name="Pfeifer M."/>
            <person name="Jakobsen K.S."/>
            <person name="Wulff B.B."/>
            <person name="Steuernagel B."/>
            <person name="Mayer K.F."/>
            <person name="Olsen O.A."/>
        </authorList>
    </citation>
    <scope>NUCLEOTIDE SEQUENCE [LARGE SCALE GENOMIC DNA]</scope>
    <source>
        <strain evidence="2">cv. AL8/78</strain>
    </source>
</reference>
<dbReference type="AlphaFoldDB" id="A0A453KLE9"/>
<dbReference type="Proteomes" id="UP000015105">
    <property type="component" value="Chromosome 5D"/>
</dbReference>
<dbReference type="EnsemblPlants" id="AET5Gv20449800.7">
    <property type="protein sequence ID" value="AET5Gv20449800.7"/>
    <property type="gene ID" value="AET5Gv20449800"/>
</dbReference>
<reference evidence="1" key="3">
    <citation type="journal article" date="2017" name="Nature">
        <title>Genome sequence of the progenitor of the wheat D genome Aegilops tauschii.</title>
        <authorList>
            <person name="Luo M.C."/>
            <person name="Gu Y.Q."/>
            <person name="Puiu D."/>
            <person name="Wang H."/>
            <person name="Twardziok S.O."/>
            <person name="Deal K.R."/>
            <person name="Huo N."/>
            <person name="Zhu T."/>
            <person name="Wang L."/>
            <person name="Wang Y."/>
            <person name="McGuire P.E."/>
            <person name="Liu S."/>
            <person name="Long H."/>
            <person name="Ramasamy R.K."/>
            <person name="Rodriguez J.C."/>
            <person name="Van S.L."/>
            <person name="Yuan L."/>
            <person name="Wang Z."/>
            <person name="Xia Z."/>
            <person name="Xiao L."/>
            <person name="Anderson O.D."/>
            <person name="Ouyang S."/>
            <person name="Liang Y."/>
            <person name="Zimin A.V."/>
            <person name="Pertea G."/>
            <person name="Qi P."/>
            <person name="Bennetzen J.L."/>
            <person name="Dai X."/>
            <person name="Dawson M.W."/>
            <person name="Muller H.G."/>
            <person name="Kugler K."/>
            <person name="Rivarola-Duarte L."/>
            <person name="Spannagl M."/>
            <person name="Mayer K.F.X."/>
            <person name="Lu F.H."/>
            <person name="Bevan M.W."/>
            <person name="Leroy P."/>
            <person name="Li P."/>
            <person name="You F.M."/>
            <person name="Sun Q."/>
            <person name="Liu Z."/>
            <person name="Lyons E."/>
            <person name="Wicker T."/>
            <person name="Salzberg S.L."/>
            <person name="Devos K.M."/>
            <person name="Dvorak J."/>
        </authorList>
    </citation>
    <scope>NUCLEOTIDE SEQUENCE [LARGE SCALE GENOMIC DNA]</scope>
    <source>
        <strain evidence="1">cv. AL8/78</strain>
    </source>
</reference>
<reference evidence="1" key="4">
    <citation type="submission" date="2019-03" db="UniProtKB">
        <authorList>
            <consortium name="EnsemblPlants"/>
        </authorList>
    </citation>
    <scope>IDENTIFICATION</scope>
</reference>
<proteinExistence type="predicted"/>
<protein>
    <submittedName>
        <fullName evidence="1">Uncharacterized protein</fullName>
    </submittedName>
</protein>
<name>A0A453KLE9_AEGTS</name>
<evidence type="ECO:0000313" key="1">
    <source>
        <dbReference type="EnsemblPlants" id="AET5Gv20449800.7"/>
    </source>
</evidence>
<sequence>PTHCSIALIMYGVQIDQNSSKDSIFSSMIMSLLAFCAMERRVSSKKVTRASQVDTHHGLSPA</sequence>
<evidence type="ECO:0000313" key="2">
    <source>
        <dbReference type="Proteomes" id="UP000015105"/>
    </source>
</evidence>
<organism evidence="1 2">
    <name type="scientific">Aegilops tauschii subsp. strangulata</name>
    <name type="common">Goatgrass</name>
    <dbReference type="NCBI Taxonomy" id="200361"/>
    <lineage>
        <taxon>Eukaryota</taxon>
        <taxon>Viridiplantae</taxon>
        <taxon>Streptophyta</taxon>
        <taxon>Embryophyta</taxon>
        <taxon>Tracheophyta</taxon>
        <taxon>Spermatophyta</taxon>
        <taxon>Magnoliopsida</taxon>
        <taxon>Liliopsida</taxon>
        <taxon>Poales</taxon>
        <taxon>Poaceae</taxon>
        <taxon>BOP clade</taxon>
        <taxon>Pooideae</taxon>
        <taxon>Triticodae</taxon>
        <taxon>Triticeae</taxon>
        <taxon>Triticinae</taxon>
        <taxon>Aegilops</taxon>
    </lineage>
</organism>
<accession>A0A453KLE9</accession>
<reference evidence="1" key="5">
    <citation type="journal article" date="2021" name="G3 (Bethesda)">
        <title>Aegilops tauschii genome assembly Aet v5.0 features greater sequence contiguity and improved annotation.</title>
        <authorList>
            <person name="Wang L."/>
            <person name="Zhu T."/>
            <person name="Rodriguez J.C."/>
            <person name="Deal K.R."/>
            <person name="Dubcovsky J."/>
            <person name="McGuire P.E."/>
            <person name="Lux T."/>
            <person name="Spannagl M."/>
            <person name="Mayer K.F.X."/>
            <person name="Baldrich P."/>
            <person name="Meyers B.C."/>
            <person name="Huo N."/>
            <person name="Gu Y.Q."/>
            <person name="Zhou H."/>
            <person name="Devos K.M."/>
            <person name="Bennetzen J.L."/>
            <person name="Unver T."/>
            <person name="Budak H."/>
            <person name="Gulick P.J."/>
            <person name="Galiba G."/>
            <person name="Kalapos B."/>
            <person name="Nelson D.R."/>
            <person name="Li P."/>
            <person name="You F.M."/>
            <person name="Luo M.C."/>
            <person name="Dvorak J."/>
        </authorList>
    </citation>
    <scope>NUCLEOTIDE SEQUENCE [LARGE SCALE GENOMIC DNA]</scope>
    <source>
        <strain evidence="1">cv. AL8/78</strain>
    </source>
</reference>
<reference evidence="2" key="2">
    <citation type="journal article" date="2017" name="Nat. Plants">
        <title>The Aegilops tauschii genome reveals multiple impacts of transposons.</title>
        <authorList>
            <person name="Zhao G."/>
            <person name="Zou C."/>
            <person name="Li K."/>
            <person name="Wang K."/>
            <person name="Li T."/>
            <person name="Gao L."/>
            <person name="Zhang X."/>
            <person name="Wang H."/>
            <person name="Yang Z."/>
            <person name="Liu X."/>
            <person name="Jiang W."/>
            <person name="Mao L."/>
            <person name="Kong X."/>
            <person name="Jiao Y."/>
            <person name="Jia J."/>
        </authorList>
    </citation>
    <scope>NUCLEOTIDE SEQUENCE [LARGE SCALE GENOMIC DNA]</scope>
    <source>
        <strain evidence="2">cv. AL8/78</strain>
    </source>
</reference>